<proteinExistence type="predicted"/>
<feature type="non-terminal residue" evidence="1">
    <location>
        <position position="1"/>
    </location>
</feature>
<dbReference type="AlphaFoldDB" id="A0A0D7AGE0"/>
<organism evidence="1 2">
    <name type="scientific">Fistulina hepatica ATCC 64428</name>
    <dbReference type="NCBI Taxonomy" id="1128425"/>
    <lineage>
        <taxon>Eukaryota</taxon>
        <taxon>Fungi</taxon>
        <taxon>Dikarya</taxon>
        <taxon>Basidiomycota</taxon>
        <taxon>Agaricomycotina</taxon>
        <taxon>Agaricomycetes</taxon>
        <taxon>Agaricomycetidae</taxon>
        <taxon>Agaricales</taxon>
        <taxon>Fistulinaceae</taxon>
        <taxon>Fistulina</taxon>
    </lineage>
</organism>
<name>A0A0D7AGE0_9AGAR</name>
<evidence type="ECO:0000313" key="2">
    <source>
        <dbReference type="Proteomes" id="UP000054144"/>
    </source>
</evidence>
<evidence type="ECO:0000313" key="1">
    <source>
        <dbReference type="EMBL" id="KIY50351.1"/>
    </source>
</evidence>
<sequence>SSGVKKGCGHYVIVSTGERIHLDCGSKTCGRSKMHACRNPRTCPCNKYYGPDDETILRTEKEWCPECTAYYTRIGRMPPR</sequence>
<protein>
    <submittedName>
        <fullName evidence="1">Uncharacterized protein</fullName>
    </submittedName>
</protein>
<dbReference type="Proteomes" id="UP000054144">
    <property type="component" value="Unassembled WGS sequence"/>
</dbReference>
<reference evidence="1 2" key="1">
    <citation type="journal article" date="2015" name="Fungal Genet. Biol.">
        <title>Evolution of novel wood decay mechanisms in Agaricales revealed by the genome sequences of Fistulina hepatica and Cylindrobasidium torrendii.</title>
        <authorList>
            <person name="Floudas D."/>
            <person name="Held B.W."/>
            <person name="Riley R."/>
            <person name="Nagy L.G."/>
            <person name="Koehler G."/>
            <person name="Ransdell A.S."/>
            <person name="Younus H."/>
            <person name="Chow J."/>
            <person name="Chiniquy J."/>
            <person name="Lipzen A."/>
            <person name="Tritt A."/>
            <person name="Sun H."/>
            <person name="Haridas S."/>
            <person name="LaButti K."/>
            <person name="Ohm R.A."/>
            <person name="Kues U."/>
            <person name="Blanchette R.A."/>
            <person name="Grigoriev I.V."/>
            <person name="Minto R.E."/>
            <person name="Hibbett D.S."/>
        </authorList>
    </citation>
    <scope>NUCLEOTIDE SEQUENCE [LARGE SCALE GENOMIC DNA]</scope>
    <source>
        <strain evidence="1 2">ATCC 64428</strain>
    </source>
</reference>
<accession>A0A0D7AGE0</accession>
<gene>
    <name evidence="1" type="ORF">FISHEDRAFT_39531</name>
</gene>
<keyword evidence="2" id="KW-1185">Reference proteome</keyword>
<dbReference type="EMBL" id="KN881676">
    <property type="protein sequence ID" value="KIY50351.1"/>
    <property type="molecule type" value="Genomic_DNA"/>
</dbReference>